<dbReference type="InterPro" id="IPR001789">
    <property type="entry name" value="Sig_transdc_resp-reg_receiver"/>
</dbReference>
<evidence type="ECO:0000256" key="6">
    <source>
        <dbReference type="ARBA" id="ARBA00022777"/>
    </source>
</evidence>
<feature type="transmembrane region" description="Helical" evidence="8">
    <location>
        <begin position="142"/>
        <end position="165"/>
    </location>
</feature>
<dbReference type="Pfam" id="PF00072">
    <property type="entry name" value="Response_reg"/>
    <property type="match status" value="1"/>
</dbReference>
<evidence type="ECO:0000256" key="1">
    <source>
        <dbReference type="ARBA" id="ARBA00000085"/>
    </source>
</evidence>
<feature type="domain" description="Response regulatory" evidence="10">
    <location>
        <begin position="488"/>
        <end position="608"/>
    </location>
</feature>
<keyword evidence="8" id="KW-0472">Membrane</keyword>
<dbReference type="CDD" id="cd06225">
    <property type="entry name" value="HAMP"/>
    <property type="match status" value="1"/>
</dbReference>
<keyword evidence="8" id="KW-0812">Transmembrane</keyword>
<keyword evidence="8" id="KW-1133">Transmembrane helix</keyword>
<evidence type="ECO:0000256" key="3">
    <source>
        <dbReference type="ARBA" id="ARBA00012438"/>
    </source>
</evidence>
<evidence type="ECO:0000256" key="8">
    <source>
        <dbReference type="SAM" id="Phobius"/>
    </source>
</evidence>
<feature type="modified residue" description="4-aspartylphosphate" evidence="7">
    <location>
        <position position="539"/>
    </location>
</feature>
<dbReference type="Proteomes" id="UP001363010">
    <property type="component" value="Unassembled WGS sequence"/>
</dbReference>
<dbReference type="RefSeq" id="WP_340365742.1">
    <property type="nucleotide sequence ID" value="NZ_JBBKZV010000016.1"/>
</dbReference>
<dbReference type="InterPro" id="IPR036097">
    <property type="entry name" value="HisK_dim/P_sf"/>
</dbReference>
<evidence type="ECO:0000259" key="9">
    <source>
        <dbReference type="PROSITE" id="PS50109"/>
    </source>
</evidence>
<dbReference type="CDD" id="cd00156">
    <property type="entry name" value="REC"/>
    <property type="match status" value="1"/>
</dbReference>
<dbReference type="PROSITE" id="PS50109">
    <property type="entry name" value="HIS_KIN"/>
    <property type="match status" value="1"/>
</dbReference>
<dbReference type="InterPro" id="IPR003660">
    <property type="entry name" value="HAMP_dom"/>
</dbReference>
<reference evidence="12 13" key="1">
    <citation type="submission" date="2024-03" db="EMBL/GenBank/DDBJ databases">
        <title>Novel species of the genus Variovorax.</title>
        <authorList>
            <person name="Liu Q."/>
            <person name="Xin Y.-H."/>
        </authorList>
    </citation>
    <scope>NUCLEOTIDE SEQUENCE [LARGE SCALE GENOMIC DNA]</scope>
    <source>
        <strain evidence="12 13">KACC 18501</strain>
    </source>
</reference>
<dbReference type="Gene3D" id="3.40.50.2300">
    <property type="match status" value="1"/>
</dbReference>
<keyword evidence="13" id="KW-1185">Reference proteome</keyword>
<evidence type="ECO:0000256" key="2">
    <source>
        <dbReference type="ARBA" id="ARBA00004370"/>
    </source>
</evidence>
<dbReference type="PANTHER" id="PTHR43047">
    <property type="entry name" value="TWO-COMPONENT HISTIDINE PROTEIN KINASE"/>
    <property type="match status" value="1"/>
</dbReference>
<dbReference type="GO" id="GO:0004673">
    <property type="term" value="F:protein histidine kinase activity"/>
    <property type="evidence" value="ECO:0007669"/>
    <property type="project" value="UniProtKB-EC"/>
</dbReference>
<evidence type="ECO:0000256" key="5">
    <source>
        <dbReference type="ARBA" id="ARBA00022679"/>
    </source>
</evidence>
<evidence type="ECO:0000313" key="12">
    <source>
        <dbReference type="EMBL" id="MEJ8824715.1"/>
    </source>
</evidence>
<dbReference type="PRINTS" id="PR00344">
    <property type="entry name" value="BCTRLSENSOR"/>
</dbReference>
<dbReference type="SMART" id="SM00448">
    <property type="entry name" value="REC"/>
    <property type="match status" value="1"/>
</dbReference>
<dbReference type="SUPFAM" id="SSF55874">
    <property type="entry name" value="ATPase domain of HSP90 chaperone/DNA topoisomerase II/histidine kinase"/>
    <property type="match status" value="1"/>
</dbReference>
<evidence type="ECO:0000256" key="4">
    <source>
        <dbReference type="ARBA" id="ARBA00022553"/>
    </source>
</evidence>
<dbReference type="PROSITE" id="PS50110">
    <property type="entry name" value="RESPONSE_REGULATORY"/>
    <property type="match status" value="1"/>
</dbReference>
<dbReference type="EMBL" id="JBBKZV010000016">
    <property type="protein sequence ID" value="MEJ8824715.1"/>
    <property type="molecule type" value="Genomic_DNA"/>
</dbReference>
<dbReference type="Gene3D" id="3.30.565.10">
    <property type="entry name" value="Histidine kinase-like ATPase, C-terminal domain"/>
    <property type="match status" value="1"/>
</dbReference>
<organism evidence="12 13">
    <name type="scientific">Variovorax humicola</name>
    <dbReference type="NCBI Taxonomy" id="1769758"/>
    <lineage>
        <taxon>Bacteria</taxon>
        <taxon>Pseudomonadati</taxon>
        <taxon>Pseudomonadota</taxon>
        <taxon>Betaproteobacteria</taxon>
        <taxon>Burkholderiales</taxon>
        <taxon>Comamonadaceae</taxon>
        <taxon>Variovorax</taxon>
    </lineage>
</organism>
<feature type="domain" description="HAMP" evidence="11">
    <location>
        <begin position="166"/>
        <end position="217"/>
    </location>
</feature>
<dbReference type="InterPro" id="IPR003661">
    <property type="entry name" value="HisK_dim/P_dom"/>
</dbReference>
<proteinExistence type="predicted"/>
<dbReference type="SUPFAM" id="SSF47384">
    <property type="entry name" value="Homodimeric domain of signal transducing histidine kinase"/>
    <property type="match status" value="1"/>
</dbReference>
<dbReference type="SMART" id="SM00304">
    <property type="entry name" value="HAMP"/>
    <property type="match status" value="1"/>
</dbReference>
<dbReference type="InterPro" id="IPR003594">
    <property type="entry name" value="HATPase_dom"/>
</dbReference>
<dbReference type="PROSITE" id="PS50885">
    <property type="entry name" value="HAMP"/>
    <property type="match status" value="1"/>
</dbReference>
<dbReference type="EC" id="2.7.13.3" evidence="3"/>
<comment type="caution">
    <text evidence="12">The sequence shown here is derived from an EMBL/GenBank/DDBJ whole genome shotgun (WGS) entry which is preliminary data.</text>
</comment>
<gene>
    <name evidence="12" type="ORF">WKW80_22195</name>
</gene>
<accession>A0ABU8W499</accession>
<feature type="domain" description="Histidine kinase" evidence="9">
    <location>
        <begin position="250"/>
        <end position="463"/>
    </location>
</feature>
<dbReference type="InterPro" id="IPR011006">
    <property type="entry name" value="CheY-like_superfamily"/>
</dbReference>
<keyword evidence="5 12" id="KW-0808">Transferase</keyword>
<evidence type="ECO:0000259" key="11">
    <source>
        <dbReference type="PROSITE" id="PS50885"/>
    </source>
</evidence>
<dbReference type="Pfam" id="PF00512">
    <property type="entry name" value="HisKA"/>
    <property type="match status" value="1"/>
</dbReference>
<dbReference type="CDD" id="cd00082">
    <property type="entry name" value="HisKA"/>
    <property type="match status" value="1"/>
</dbReference>
<dbReference type="PANTHER" id="PTHR43047:SF9">
    <property type="entry name" value="HISTIDINE KINASE"/>
    <property type="match status" value="1"/>
</dbReference>
<dbReference type="Gene3D" id="6.10.340.10">
    <property type="match status" value="1"/>
</dbReference>
<dbReference type="Pfam" id="PF00672">
    <property type="entry name" value="HAMP"/>
    <property type="match status" value="1"/>
</dbReference>
<dbReference type="InterPro" id="IPR036890">
    <property type="entry name" value="HATPase_C_sf"/>
</dbReference>
<dbReference type="SMART" id="SM00388">
    <property type="entry name" value="HisKA"/>
    <property type="match status" value="1"/>
</dbReference>
<dbReference type="SUPFAM" id="SSF52172">
    <property type="entry name" value="CheY-like"/>
    <property type="match status" value="1"/>
</dbReference>
<dbReference type="Pfam" id="PF02518">
    <property type="entry name" value="HATPase_c"/>
    <property type="match status" value="1"/>
</dbReference>
<evidence type="ECO:0000259" key="10">
    <source>
        <dbReference type="PROSITE" id="PS50110"/>
    </source>
</evidence>
<name>A0ABU8W499_9BURK</name>
<evidence type="ECO:0000256" key="7">
    <source>
        <dbReference type="PROSITE-ProRule" id="PRU00169"/>
    </source>
</evidence>
<dbReference type="Gene3D" id="1.10.287.130">
    <property type="match status" value="1"/>
</dbReference>
<keyword evidence="6 12" id="KW-0418">Kinase</keyword>
<sequence>MLTRFSLAQQLVLLALLPAIVATMGAIAVLTRQHLGSVNNLMRANGQTVALQVAAMAQTPLARMDRRALLRAAQSGSAQPQVQRVQIWTHDGEIVADAASPESGKAEGLQVVAPVVSDDGSPTGKVMVEISLDAVQKAKNSVWFNVFVVLAASLIGVGLAAWWAARRISAPIRELGEAVDRLGAGKDASVQVTGTTEVRRLQHGFNQAARALVESQRLLQSRILQATAELASKNQQLEVASQAKTRLLAAASHDLRQPLHALTLFSDGLSSGETDPLKLQRIGHIKECVDSLDRLFSELLNLSQLDAGVLQPQWIDFPLDRLFDEISRNFRAVAEQQNLRLVVRKTDLWVRSDYVMLSRILNNLVSNSLRHTVEGGVLIGARRRGKGVRIDVCDTGVGIALQHQKRVFEEFFQIAPQRSAGARGMGLGLATVQRLATLLNTRVELSSVPRRGTIVRVMVRSALPAEATAPVISGGTTPENESSLAGVRVLVIDDERTILEGLQVVLSNWGADVMAAQSRDEALALADHWDRPPDVVVSDLLLREGDNGLDVLAALERHPRGIGVGTARLLVTGETKPDRLREVASAGVAVLYKPVSPRVLRQAIAAQLAALASAADH</sequence>
<dbReference type="SMART" id="SM00387">
    <property type="entry name" value="HATPase_c"/>
    <property type="match status" value="1"/>
</dbReference>
<keyword evidence="4 7" id="KW-0597">Phosphoprotein</keyword>
<comment type="subcellular location">
    <subcellularLocation>
        <location evidence="2">Membrane</location>
    </subcellularLocation>
</comment>
<protein>
    <recommendedName>
        <fullName evidence="3">histidine kinase</fullName>
        <ecNumber evidence="3">2.7.13.3</ecNumber>
    </recommendedName>
</protein>
<dbReference type="InterPro" id="IPR004358">
    <property type="entry name" value="Sig_transdc_His_kin-like_C"/>
</dbReference>
<dbReference type="InterPro" id="IPR005467">
    <property type="entry name" value="His_kinase_dom"/>
</dbReference>
<comment type="catalytic activity">
    <reaction evidence="1">
        <text>ATP + protein L-histidine = ADP + protein N-phospho-L-histidine.</text>
        <dbReference type="EC" id="2.7.13.3"/>
    </reaction>
</comment>
<evidence type="ECO:0000313" key="13">
    <source>
        <dbReference type="Proteomes" id="UP001363010"/>
    </source>
</evidence>